<dbReference type="SUPFAM" id="SSF52047">
    <property type="entry name" value="RNI-like"/>
    <property type="match status" value="1"/>
</dbReference>
<dbReference type="SUPFAM" id="SSF81383">
    <property type="entry name" value="F-box domain"/>
    <property type="match status" value="1"/>
</dbReference>
<dbReference type="Proteomes" id="UP001279734">
    <property type="component" value="Unassembled WGS sequence"/>
</dbReference>
<dbReference type="InterPro" id="IPR057207">
    <property type="entry name" value="FBXL15_LRR"/>
</dbReference>
<dbReference type="GO" id="GO:0031146">
    <property type="term" value="P:SCF-dependent proteasomal ubiquitin-dependent protein catabolic process"/>
    <property type="evidence" value="ECO:0007669"/>
    <property type="project" value="TreeGrafter"/>
</dbReference>
<dbReference type="AlphaFoldDB" id="A0AAD3S597"/>
<organism evidence="7 8">
    <name type="scientific">Nepenthes gracilis</name>
    <name type="common">Slender pitcher plant</name>
    <dbReference type="NCBI Taxonomy" id="150966"/>
    <lineage>
        <taxon>Eukaryota</taxon>
        <taxon>Viridiplantae</taxon>
        <taxon>Streptophyta</taxon>
        <taxon>Embryophyta</taxon>
        <taxon>Tracheophyta</taxon>
        <taxon>Spermatophyta</taxon>
        <taxon>Magnoliopsida</taxon>
        <taxon>eudicotyledons</taxon>
        <taxon>Gunneridae</taxon>
        <taxon>Pentapetalae</taxon>
        <taxon>Caryophyllales</taxon>
        <taxon>Nepenthaceae</taxon>
        <taxon>Nepenthes</taxon>
    </lineage>
</organism>
<dbReference type="GO" id="GO:0005634">
    <property type="term" value="C:nucleus"/>
    <property type="evidence" value="ECO:0007669"/>
    <property type="project" value="UniProtKB-SubCell"/>
</dbReference>
<dbReference type="InterPro" id="IPR032675">
    <property type="entry name" value="LRR_dom_sf"/>
</dbReference>
<dbReference type="FunFam" id="3.80.10.10:FF:000473">
    <property type="entry name" value="EIN3-binding F-box protein 1"/>
    <property type="match status" value="1"/>
</dbReference>
<dbReference type="SMART" id="SM00367">
    <property type="entry name" value="LRR_CC"/>
    <property type="match status" value="14"/>
</dbReference>
<dbReference type="Pfam" id="PF00646">
    <property type="entry name" value="F-box"/>
    <property type="match status" value="1"/>
</dbReference>
<feature type="domain" description="F-box" evidence="6">
    <location>
        <begin position="67"/>
        <end position="110"/>
    </location>
</feature>
<dbReference type="InterPro" id="IPR036047">
    <property type="entry name" value="F-box-like_dom_sf"/>
</dbReference>
<dbReference type="GO" id="GO:0019005">
    <property type="term" value="C:SCF ubiquitin ligase complex"/>
    <property type="evidence" value="ECO:0007669"/>
    <property type="project" value="TreeGrafter"/>
</dbReference>
<comment type="subcellular location">
    <subcellularLocation>
        <location evidence="1">Nucleus</location>
    </subcellularLocation>
</comment>
<evidence type="ECO:0000256" key="3">
    <source>
        <dbReference type="ARBA" id="ARBA00022745"/>
    </source>
</evidence>
<keyword evidence="8" id="KW-1185">Reference proteome</keyword>
<evidence type="ECO:0000256" key="5">
    <source>
        <dbReference type="ARBA" id="ARBA00023242"/>
    </source>
</evidence>
<dbReference type="PANTHER" id="PTHR13318:SF178">
    <property type="entry name" value="OS02G0200900 PROTEIN"/>
    <property type="match status" value="1"/>
</dbReference>
<keyword evidence="3" id="KW-0936">Ethylene signaling pathway</keyword>
<dbReference type="Pfam" id="PF25372">
    <property type="entry name" value="DUF7885"/>
    <property type="match status" value="2"/>
</dbReference>
<sequence>MPTLGLKYNGKDEFHQWRSFYPNSLDHSISLSVNSYYPPCKRLCVSAPIIRWENGFRRENKLSIEVLPDECLFEIFRRLSGPERSVCASVSKKWLNLLSTISKAEICHNTHSQIPNGNHTADEEVELVSDGYLIRCLEGKEATDVRLAAIAVGTSAQGGLAKLSIRGNNLTRGVTNFGLSAIARGCSSLKVLSIWNVSSIGDEGLFQIANRCRMLEKLDLCHCPSISDTGLIFAAQNCPNLTALTIESCPNIGDHSLQSVARCCLKLESISIKDCPLIGDRGVASLFLMPTSAMAKVKLHGISISDLSLAAIGCGGKSIINLVLNGLRNVSEKGFKIMGDARGLQALTSLTIVSCSGVTDESLEAIGKGCPTLKQLCLRTCFMSDNGLAAFSKSAGSLEILQLEECNRVSQLGVTYALSDWGSTLRSLTLVKCIKVEDIALGDIMQSQCTSLRSLTIRNCPGFGSPGLAMFGKICPKLCHVDLTGLHGITDDGLLSLLESCEAGLVKVNLSGCINLSDKVVTEIARLHGDSLKVLNLQGCRKITDTTLAAIANRCTLLKDLDVSNCAVSDSGLAALSFSEQLNLQILSVSGCSRISDKSMPFLVKLGKCLVGLNLKHCSSISSAGIAMLEQKLWRCEILC</sequence>
<reference evidence="7" key="1">
    <citation type="submission" date="2023-05" db="EMBL/GenBank/DDBJ databases">
        <title>Nepenthes gracilis genome sequencing.</title>
        <authorList>
            <person name="Fukushima K."/>
        </authorList>
    </citation>
    <scope>NUCLEOTIDE SEQUENCE</scope>
    <source>
        <strain evidence="7">SING2019-196</strain>
    </source>
</reference>
<dbReference type="InterPro" id="IPR006553">
    <property type="entry name" value="Leu-rich_rpt_Cys-con_subtyp"/>
</dbReference>
<evidence type="ECO:0000256" key="4">
    <source>
        <dbReference type="ARBA" id="ARBA00022786"/>
    </source>
</evidence>
<dbReference type="GO" id="GO:0010105">
    <property type="term" value="P:negative regulation of ethylene-activated signaling pathway"/>
    <property type="evidence" value="ECO:0007669"/>
    <property type="project" value="UniProtKB-ARBA"/>
</dbReference>
<dbReference type="SMART" id="SM00256">
    <property type="entry name" value="FBOX"/>
    <property type="match status" value="1"/>
</dbReference>
<dbReference type="GO" id="GO:0009873">
    <property type="term" value="P:ethylene-activated signaling pathway"/>
    <property type="evidence" value="ECO:0007669"/>
    <property type="project" value="UniProtKB-KW"/>
</dbReference>
<dbReference type="PANTHER" id="PTHR13318">
    <property type="entry name" value="PARTNER OF PAIRED, ISOFORM B-RELATED"/>
    <property type="match status" value="1"/>
</dbReference>
<gene>
    <name evidence="7" type="ORF">Nepgr_006361</name>
</gene>
<accession>A0AAD3S597</accession>
<evidence type="ECO:0000313" key="7">
    <source>
        <dbReference type="EMBL" id="GMH04521.1"/>
    </source>
</evidence>
<keyword evidence="5" id="KW-0539">Nucleus</keyword>
<keyword evidence="4" id="KW-0833">Ubl conjugation pathway</keyword>
<dbReference type="EMBL" id="BSYO01000005">
    <property type="protein sequence ID" value="GMH04521.1"/>
    <property type="molecule type" value="Genomic_DNA"/>
</dbReference>
<dbReference type="InterPro" id="IPR001810">
    <property type="entry name" value="F-box_dom"/>
</dbReference>
<evidence type="ECO:0000256" key="1">
    <source>
        <dbReference type="ARBA" id="ARBA00004123"/>
    </source>
</evidence>
<dbReference type="Gene3D" id="1.20.1280.50">
    <property type="match status" value="1"/>
</dbReference>
<name>A0AAD3S597_NEPGR</name>
<evidence type="ECO:0000259" key="6">
    <source>
        <dbReference type="SMART" id="SM00256"/>
    </source>
</evidence>
<dbReference type="Gene3D" id="3.80.10.10">
    <property type="entry name" value="Ribonuclease Inhibitor"/>
    <property type="match status" value="3"/>
</dbReference>
<proteinExistence type="predicted"/>
<comment type="pathway">
    <text evidence="2">Protein modification; protein ubiquitination.</text>
</comment>
<dbReference type="FunFam" id="3.80.10.10:FF:000451">
    <property type="entry name" value="EIN3-binding F-box protein 1"/>
    <property type="match status" value="1"/>
</dbReference>
<dbReference type="FunFam" id="3.80.10.10:FF:000595">
    <property type="entry name" value="EIN3-binding F-box protein 1"/>
    <property type="match status" value="1"/>
</dbReference>
<protein>
    <recommendedName>
        <fullName evidence="6">F-box domain-containing protein</fullName>
    </recommendedName>
</protein>
<comment type="caution">
    <text evidence="7">The sequence shown here is derived from an EMBL/GenBank/DDBJ whole genome shotgun (WGS) entry which is preliminary data.</text>
</comment>
<evidence type="ECO:0000256" key="2">
    <source>
        <dbReference type="ARBA" id="ARBA00004906"/>
    </source>
</evidence>
<evidence type="ECO:0000313" key="8">
    <source>
        <dbReference type="Proteomes" id="UP001279734"/>
    </source>
</evidence>